<dbReference type="InterPro" id="IPR004358">
    <property type="entry name" value="Sig_transdc_His_kin-like_C"/>
</dbReference>
<proteinExistence type="predicted"/>
<dbReference type="Pfam" id="PF01590">
    <property type="entry name" value="GAF"/>
    <property type="match status" value="1"/>
</dbReference>
<comment type="catalytic activity">
    <reaction evidence="1">
        <text>ATP + protein L-histidine = ADP + protein N-phospho-L-histidine.</text>
        <dbReference type="EC" id="2.7.13.3"/>
    </reaction>
</comment>
<dbReference type="GO" id="GO:0000155">
    <property type="term" value="F:phosphorelay sensor kinase activity"/>
    <property type="evidence" value="ECO:0007669"/>
    <property type="project" value="InterPro"/>
</dbReference>
<dbReference type="PROSITE" id="PS50109">
    <property type="entry name" value="HIS_KIN"/>
    <property type="match status" value="1"/>
</dbReference>
<dbReference type="EC" id="2.7.13.3" evidence="2"/>
<dbReference type="SUPFAM" id="SSF55781">
    <property type="entry name" value="GAF domain-like"/>
    <property type="match status" value="1"/>
</dbReference>
<dbReference type="PRINTS" id="PR00344">
    <property type="entry name" value="BCTRLSENSOR"/>
</dbReference>
<dbReference type="SMART" id="SM00065">
    <property type="entry name" value="GAF"/>
    <property type="match status" value="1"/>
</dbReference>
<organism evidence="7 8">
    <name type="scientific">Filimonas lacunae</name>
    <dbReference type="NCBI Taxonomy" id="477680"/>
    <lineage>
        <taxon>Bacteria</taxon>
        <taxon>Pseudomonadati</taxon>
        <taxon>Bacteroidota</taxon>
        <taxon>Chitinophagia</taxon>
        <taxon>Chitinophagales</taxon>
        <taxon>Chitinophagaceae</taxon>
        <taxon>Filimonas</taxon>
    </lineage>
</organism>
<dbReference type="PANTHER" id="PTHR43304">
    <property type="entry name" value="PHYTOCHROME-LIKE PROTEIN CPH1"/>
    <property type="match status" value="1"/>
</dbReference>
<accession>A0A1N7R4C3</accession>
<dbReference type="Gene3D" id="3.30.565.10">
    <property type="entry name" value="Histidine kinase-like ATPase, C-terminal domain"/>
    <property type="match status" value="1"/>
</dbReference>
<evidence type="ECO:0000256" key="4">
    <source>
        <dbReference type="ARBA" id="ARBA00022679"/>
    </source>
</evidence>
<dbReference type="Proteomes" id="UP000186917">
    <property type="component" value="Unassembled WGS sequence"/>
</dbReference>
<keyword evidence="4" id="KW-0808">Transferase</keyword>
<dbReference type="SMART" id="SM00387">
    <property type="entry name" value="HATPase_c"/>
    <property type="match status" value="1"/>
</dbReference>
<keyword evidence="5" id="KW-0418">Kinase</keyword>
<evidence type="ECO:0000256" key="2">
    <source>
        <dbReference type="ARBA" id="ARBA00012438"/>
    </source>
</evidence>
<keyword evidence="8" id="KW-1185">Reference proteome</keyword>
<evidence type="ECO:0000313" key="8">
    <source>
        <dbReference type="Proteomes" id="UP000186917"/>
    </source>
</evidence>
<dbReference type="STRING" id="477680.SAMN05421788_10992"/>
<dbReference type="Gene3D" id="3.30.450.40">
    <property type="match status" value="1"/>
</dbReference>
<reference evidence="8" key="1">
    <citation type="submission" date="2017-01" db="EMBL/GenBank/DDBJ databases">
        <authorList>
            <person name="Varghese N."/>
            <person name="Submissions S."/>
        </authorList>
    </citation>
    <scope>NUCLEOTIDE SEQUENCE [LARGE SCALE GENOMIC DNA]</scope>
    <source>
        <strain evidence="8">DSM 21054</strain>
    </source>
</reference>
<dbReference type="InterPro" id="IPR036097">
    <property type="entry name" value="HisK_dim/P_sf"/>
</dbReference>
<dbReference type="SUPFAM" id="SSF55874">
    <property type="entry name" value="ATPase domain of HSP90 chaperone/DNA topoisomerase II/histidine kinase"/>
    <property type="match status" value="1"/>
</dbReference>
<dbReference type="AlphaFoldDB" id="A0A1N7R4C3"/>
<sequence length="447" mass="49896">MCKSNCSKGHNLTGNRGYYGSFDVTMITKQLEPHFAEDVRRIQELEIVPAILELICKTTGMRFAAVARVTDDRWIACAVKDEVDFGLQPGGELRIETTICNEIRDSVKPVVIDEVATDAAYCAHHTPRMYGFQSYISIPIILKDNTFFGTLCALDARPMPLKAGNMVDMFTLFADLIAYHLLSRDQLRNSGTALQVAKEELADTLNELRQFDHLSRHTLQEPLRKLQLYSDMIASGKTIAADKTQQLAERINSLAKQCSAMIKELTDYNALHQPEQVFKPVDLNIAVQNALTRLHPKMEKLKAVVYTDYLHTIPGVGSQLNQLFYHFLDNALNYSLPGKAPVIKISSVLLEGEALLHYKPDAAYSSYCRVCIEDNGIGINKAYQETVFDLFVRLNPGEHFPGMGTGLSQCKKIVRNHEGAILVESEEGAGCTFSLIFPVEKQGVTKC</sequence>
<dbReference type="PANTHER" id="PTHR43304:SF1">
    <property type="entry name" value="PAC DOMAIN-CONTAINING PROTEIN"/>
    <property type="match status" value="1"/>
</dbReference>
<dbReference type="SUPFAM" id="SSF47384">
    <property type="entry name" value="Homodimeric domain of signal transducing histidine kinase"/>
    <property type="match status" value="1"/>
</dbReference>
<evidence type="ECO:0000313" key="7">
    <source>
        <dbReference type="EMBL" id="SIT29963.1"/>
    </source>
</evidence>
<dbReference type="InterPro" id="IPR003018">
    <property type="entry name" value="GAF"/>
</dbReference>
<dbReference type="InterPro" id="IPR029016">
    <property type="entry name" value="GAF-like_dom_sf"/>
</dbReference>
<dbReference type="InterPro" id="IPR005467">
    <property type="entry name" value="His_kinase_dom"/>
</dbReference>
<gene>
    <name evidence="7" type="ORF">SAMN05421788_10992</name>
</gene>
<dbReference type="InterPro" id="IPR036890">
    <property type="entry name" value="HATPase_C_sf"/>
</dbReference>
<dbReference type="Pfam" id="PF02518">
    <property type="entry name" value="HATPase_c"/>
    <property type="match status" value="1"/>
</dbReference>
<dbReference type="InterPro" id="IPR052162">
    <property type="entry name" value="Sensor_kinase/Photoreceptor"/>
</dbReference>
<evidence type="ECO:0000256" key="1">
    <source>
        <dbReference type="ARBA" id="ARBA00000085"/>
    </source>
</evidence>
<dbReference type="EMBL" id="FTOR01000009">
    <property type="protein sequence ID" value="SIT29963.1"/>
    <property type="molecule type" value="Genomic_DNA"/>
</dbReference>
<dbReference type="InterPro" id="IPR003594">
    <property type="entry name" value="HATPase_dom"/>
</dbReference>
<protein>
    <recommendedName>
        <fullName evidence="2">histidine kinase</fullName>
        <ecNumber evidence="2">2.7.13.3</ecNumber>
    </recommendedName>
</protein>
<evidence type="ECO:0000259" key="6">
    <source>
        <dbReference type="PROSITE" id="PS50109"/>
    </source>
</evidence>
<keyword evidence="3" id="KW-0597">Phosphoprotein</keyword>
<evidence type="ECO:0000256" key="3">
    <source>
        <dbReference type="ARBA" id="ARBA00022553"/>
    </source>
</evidence>
<feature type="domain" description="Histidine kinase" evidence="6">
    <location>
        <begin position="214"/>
        <end position="441"/>
    </location>
</feature>
<evidence type="ECO:0000256" key="5">
    <source>
        <dbReference type="ARBA" id="ARBA00022777"/>
    </source>
</evidence>
<name>A0A1N7R4C3_9BACT</name>